<name>A0A1R3TB09_9BACT</name>
<keyword evidence="4" id="KW-1185">Reference proteome</keyword>
<evidence type="ECO:0000256" key="1">
    <source>
        <dbReference type="SAM" id="SignalP"/>
    </source>
</evidence>
<dbReference type="STRING" id="1642647.PSM36_1975"/>
<feature type="domain" description="Outer membrane protein beta-barrel" evidence="2">
    <location>
        <begin position="439"/>
        <end position="912"/>
    </location>
</feature>
<feature type="signal peptide" evidence="1">
    <location>
        <begin position="1"/>
        <end position="21"/>
    </location>
</feature>
<protein>
    <submittedName>
        <fullName evidence="3">Outer membrane protein beta-barrel family</fullName>
    </submittedName>
</protein>
<proteinExistence type="predicted"/>
<gene>
    <name evidence="3" type="ORF">PSM36_1975</name>
</gene>
<reference evidence="4" key="1">
    <citation type="submission" date="2016-08" db="EMBL/GenBank/DDBJ databases">
        <authorList>
            <person name="Wibberg D."/>
        </authorList>
    </citation>
    <scope>NUCLEOTIDE SEQUENCE [LARGE SCALE GENOMIC DNA]</scope>
</reference>
<dbReference type="RefSeq" id="WP_076930732.1">
    <property type="nucleotide sequence ID" value="NZ_LT605205.1"/>
</dbReference>
<evidence type="ECO:0000313" key="4">
    <source>
        <dbReference type="Proteomes" id="UP000187464"/>
    </source>
</evidence>
<dbReference type="InterPro" id="IPR041700">
    <property type="entry name" value="OMP_b-brl_3"/>
</dbReference>
<feature type="chain" id="PRO_5013272263" evidence="1">
    <location>
        <begin position="22"/>
        <end position="920"/>
    </location>
</feature>
<accession>A0A1R3TB09</accession>
<dbReference type="AlphaFoldDB" id="A0A1R3TB09"/>
<organism evidence="3 4">
    <name type="scientific">Proteiniphilum saccharofermentans</name>
    <dbReference type="NCBI Taxonomy" id="1642647"/>
    <lineage>
        <taxon>Bacteria</taxon>
        <taxon>Pseudomonadati</taxon>
        <taxon>Bacteroidota</taxon>
        <taxon>Bacteroidia</taxon>
        <taxon>Bacteroidales</taxon>
        <taxon>Dysgonomonadaceae</taxon>
        <taxon>Proteiniphilum</taxon>
    </lineage>
</organism>
<keyword evidence="1" id="KW-0732">Signal</keyword>
<sequence length="920" mass="103910">MVCKIRLLCLCMMLLPAVLSAQQIKTAYGQTYAIFEDDTHILPDANISVLDAKDSTLVKGGVSGADGRFNIRFTAAKDKWYLLKVSYTGMEPAFHRLDSQTDTVDMGRILLKEGVELAEFTVTAPMSEIVQVGDTTIINAEAYKTPEGSYLEELVKRIPGLEYDVTNKSLRYNGKPISSINVNGEEFFSGNNRMALENLPVELISKIKVYDKRSELEKVTGVRSGGENFVLDIQTKGELGGALMASAKAGRGNNGKKELELVGNYFRQSGENLSLIANSGNRQMTSRHKDNIQNIVGTNFTVKPAEKISVNRNLSYMGNRDGSQSTGFTEQYLTSGNRYQLSGDESTNKQRAINSYAGLIWEIDDKTFFNLFGNFNLMQGENANSNRQVMFDADPGADLSDPFADIDNLQEDMKINDIRMRSLSSNRMNSYSVSANLTRKINQKGSSVSLVLQHSHNKGDNDSFMNSSTTYYRLQDDTGNDSILHRVQSHLSPSASRDQSLGLMFTHPFTEKFNLQLSYNLAHNTQESDRNTYDLSAFIDGETDDIQPGHLPAGYEAGYIDSLSNRSDSRTLAHDLALRMHYSNDMWDVNTGLSVRPERRSIDQKTGLLQADTATRIIGFQPSMMAAWKKEKFQFRFNYQGNTQQPALTDLLSLTDNSDPLNITRGNPGLKPAYNQSVRLDVNDNRRDIFASLNWQNTINSFTRTVIYNLQTGGRESYPVNINGNWSGNAMLRYQNRIRSFRIAARTGSSYNRNINLVNEGQSEQPERSITRSTGVTSNLRVSYLPQWGSFELTGDWRFQHSHNSLRQTDNYTRNYALTFNNFANLPGDVQLRSDATYSFRNGTNIANGDDQFIWNMGVTWKFMRKKQGELSAYWSDILSKKKDYNRNVTADGFYERRTQQIGSYFIVSFRYSFNRMLQK</sequence>
<dbReference type="Proteomes" id="UP000187464">
    <property type="component" value="Chromosome I"/>
</dbReference>
<dbReference type="Pfam" id="PF14905">
    <property type="entry name" value="OMP_b-brl_3"/>
    <property type="match status" value="1"/>
</dbReference>
<evidence type="ECO:0000259" key="2">
    <source>
        <dbReference type="Pfam" id="PF14905"/>
    </source>
</evidence>
<dbReference type="EMBL" id="LT605205">
    <property type="protein sequence ID" value="SCD20784.1"/>
    <property type="molecule type" value="Genomic_DNA"/>
</dbReference>
<dbReference type="KEGG" id="psac:PSM36_1975"/>
<dbReference type="SUPFAM" id="SSF56935">
    <property type="entry name" value="Porins"/>
    <property type="match status" value="1"/>
</dbReference>
<evidence type="ECO:0000313" key="3">
    <source>
        <dbReference type="EMBL" id="SCD20784.1"/>
    </source>
</evidence>